<dbReference type="InterPro" id="IPR009003">
    <property type="entry name" value="Peptidase_S1_PA"/>
</dbReference>
<protein>
    <recommendedName>
        <fullName evidence="5">DUF4309 domain-containing protein</fullName>
    </recommendedName>
</protein>
<sequence length="264" mass="29997">MKRLIILCLLLLSGCSGGGFQSVSQVIPEGKPAEKEIMDAHVKIYSVAGSTDGVVFLADQRDKWIVTEASVFRDHPKTLVLTSEGQQVEGELQAFNIEKNIAIVHIRNSAETKAIEQEDQQFLEDMLKSDKLTSEDRYRLHEAFKVGDAPKKYDMTVLEDYEKSTFTYNPDAIEHFILTFNTAFNQYVKNGDFSLIETYILPDLLKEALQKEEARLLIEDMKITEIGQSGFEWVVKGETASYAITYKVNRVNGRFYVTSIFIDK</sequence>
<name>A0A0A3IGC7_9BACI</name>
<comment type="caution">
    <text evidence="3">The sequence shown here is derived from an EMBL/GenBank/DDBJ whole genome shotgun (WGS) entry which is preliminary data.</text>
</comment>
<dbReference type="STRING" id="1220589.CD32_21380"/>
<dbReference type="EMBL" id="JPVP01000060">
    <property type="protein sequence ID" value="KGR81868.1"/>
    <property type="molecule type" value="Genomic_DNA"/>
</dbReference>
<evidence type="ECO:0000256" key="1">
    <source>
        <dbReference type="ARBA" id="ARBA00022825"/>
    </source>
</evidence>
<organism evidence="3 4">
    <name type="scientific">Lysinibacillus odysseyi 34hs-1 = NBRC 100172</name>
    <dbReference type="NCBI Taxonomy" id="1220589"/>
    <lineage>
        <taxon>Bacteria</taxon>
        <taxon>Bacillati</taxon>
        <taxon>Bacillota</taxon>
        <taxon>Bacilli</taxon>
        <taxon>Bacillales</taxon>
        <taxon>Bacillaceae</taxon>
        <taxon>Lysinibacillus</taxon>
    </lineage>
</organism>
<keyword evidence="1" id="KW-0645">Protease</keyword>
<dbReference type="OrthoDB" id="2738286at2"/>
<accession>A0A0A3IGC7</accession>
<dbReference type="GO" id="GO:0008236">
    <property type="term" value="F:serine-type peptidase activity"/>
    <property type="evidence" value="ECO:0007669"/>
    <property type="project" value="UniProtKB-KW"/>
</dbReference>
<evidence type="ECO:0000256" key="2">
    <source>
        <dbReference type="SAM" id="SignalP"/>
    </source>
</evidence>
<reference evidence="3 4" key="1">
    <citation type="submission" date="2014-02" db="EMBL/GenBank/DDBJ databases">
        <title>Draft genome sequence of Lysinibacillus odysseyi NBRC 100172.</title>
        <authorList>
            <person name="Zhang F."/>
            <person name="Wang G."/>
            <person name="Zhang L."/>
        </authorList>
    </citation>
    <scope>NUCLEOTIDE SEQUENCE [LARGE SCALE GENOMIC DNA]</scope>
    <source>
        <strain evidence="3 4">NBRC 100172</strain>
    </source>
</reference>
<dbReference type="RefSeq" id="WP_036158876.1">
    <property type="nucleotide sequence ID" value="NZ_AVCX01000001.1"/>
</dbReference>
<keyword evidence="1" id="KW-0378">Hydrolase</keyword>
<evidence type="ECO:0000313" key="3">
    <source>
        <dbReference type="EMBL" id="KGR81868.1"/>
    </source>
</evidence>
<evidence type="ECO:0000313" key="4">
    <source>
        <dbReference type="Proteomes" id="UP000030437"/>
    </source>
</evidence>
<dbReference type="Gene3D" id="2.40.10.120">
    <property type="match status" value="1"/>
</dbReference>
<evidence type="ECO:0008006" key="5">
    <source>
        <dbReference type="Google" id="ProtNLM"/>
    </source>
</evidence>
<dbReference type="AlphaFoldDB" id="A0A0A3IGC7"/>
<feature type="signal peptide" evidence="2">
    <location>
        <begin position="1"/>
        <end position="18"/>
    </location>
</feature>
<gene>
    <name evidence="3" type="ORF">CD32_21380</name>
</gene>
<dbReference type="SUPFAM" id="SSF50494">
    <property type="entry name" value="Trypsin-like serine proteases"/>
    <property type="match status" value="1"/>
</dbReference>
<keyword evidence="2" id="KW-0732">Signal</keyword>
<keyword evidence="1" id="KW-0720">Serine protease</keyword>
<dbReference type="PROSITE" id="PS51257">
    <property type="entry name" value="PROKAR_LIPOPROTEIN"/>
    <property type="match status" value="1"/>
</dbReference>
<keyword evidence="4" id="KW-1185">Reference proteome</keyword>
<dbReference type="Proteomes" id="UP000030437">
    <property type="component" value="Unassembled WGS sequence"/>
</dbReference>
<feature type="chain" id="PRO_5038814353" description="DUF4309 domain-containing protein" evidence="2">
    <location>
        <begin position="19"/>
        <end position="264"/>
    </location>
</feature>
<proteinExistence type="predicted"/>